<dbReference type="AlphaFoldDB" id="A0A939GCG5"/>
<name>A0A939GCG5_9BACT</name>
<evidence type="ECO:0000313" key="2">
    <source>
        <dbReference type="Proteomes" id="UP000664034"/>
    </source>
</evidence>
<sequence length="609" mass="69523">MRSGTPLTGQLRYRWALAWFAVLLNGEALHAYNYQEHKDIGNAAFTAAFRRAIANGVADSLTLSSWLTQYGQMAFDSKSGNWYFPDLSHSPNQISYGELNALSGDHSENPLQLQDGLRYRYSATNRAVQLQNEYGNRFYTNAPNKQLFQLDHTYGFFAIIHFLHFYAYGRGLTYHLSGVKKSLVESLQHPSEVERVFAHLNKSNALEAYVTLHALAIHLAQQAGASARLNNVAEARSLFYYALLFNAYADHFIEDACAAGHLMVRRSFISSATNNKAMHDFFNRTGLKVMNLAGETWTAHGDDHLNASDQNWREDQAYSRITDPTITLKYDHVIRAVTQSVYEVWTAFAQSKADGQVTLLQSLPPDLATFHGRESDEARQIEQFYVTRFAALTLIPVPFGSDLSRYVLPDSLKQLNQLPYFRQHIIRRVANSAKVYVGALSPTRQADTNPYVMLGARYFFSPFTYTYRDYYRKRGSVDRWFGMTTSLARGYRLVRNAPDEKLTVSERLTQWQVGVYHKADIWVTNDRYMGLNVYVEGGGIWYDGKLQAVFSPTARVELFPLLLSARKNMSKWLSIPYMILRPLSFTYSRQFTPNRNNSSMATVEIDLTF</sequence>
<dbReference type="RefSeq" id="WP_207363960.1">
    <property type="nucleotide sequence ID" value="NZ_JAFMYV010000003.1"/>
</dbReference>
<organism evidence="1 2">
    <name type="scientific">Fibrella rubiginis</name>
    <dbReference type="NCBI Taxonomy" id="2817060"/>
    <lineage>
        <taxon>Bacteria</taxon>
        <taxon>Pseudomonadati</taxon>
        <taxon>Bacteroidota</taxon>
        <taxon>Cytophagia</taxon>
        <taxon>Cytophagales</taxon>
        <taxon>Spirosomataceae</taxon>
        <taxon>Fibrella</taxon>
    </lineage>
</organism>
<protein>
    <submittedName>
        <fullName evidence="1">Uncharacterized protein</fullName>
    </submittedName>
</protein>
<gene>
    <name evidence="1" type="ORF">J2I47_07520</name>
</gene>
<dbReference type="CDD" id="cd22893">
    <property type="entry name" value="PlcA-like"/>
    <property type="match status" value="1"/>
</dbReference>
<dbReference type="Proteomes" id="UP000664034">
    <property type="component" value="Unassembled WGS sequence"/>
</dbReference>
<accession>A0A939GCG5</accession>
<dbReference type="EMBL" id="JAFMYV010000003">
    <property type="protein sequence ID" value="MBO0936394.1"/>
    <property type="molecule type" value="Genomic_DNA"/>
</dbReference>
<reference evidence="1" key="1">
    <citation type="submission" date="2021-03" db="EMBL/GenBank/DDBJ databases">
        <title>Fibrella sp. HMF5335 genome sequencing and assembly.</title>
        <authorList>
            <person name="Kang H."/>
            <person name="Kim H."/>
            <person name="Bae S."/>
            <person name="Joh K."/>
        </authorList>
    </citation>
    <scope>NUCLEOTIDE SEQUENCE</scope>
    <source>
        <strain evidence="1">HMF5335</strain>
    </source>
</reference>
<comment type="caution">
    <text evidence="1">The sequence shown here is derived from an EMBL/GenBank/DDBJ whole genome shotgun (WGS) entry which is preliminary data.</text>
</comment>
<dbReference type="InterPro" id="IPR049756">
    <property type="entry name" value="PlcA-like_dom"/>
</dbReference>
<proteinExistence type="predicted"/>
<evidence type="ECO:0000313" key="1">
    <source>
        <dbReference type="EMBL" id="MBO0936394.1"/>
    </source>
</evidence>
<keyword evidence="2" id="KW-1185">Reference proteome</keyword>